<dbReference type="FunFam" id="2.40.50.430:FF:000002">
    <property type="entry name" value="DNA polymerase delta subunit"/>
    <property type="match status" value="1"/>
</dbReference>
<feature type="transmembrane region" description="Helical" evidence="13">
    <location>
        <begin position="823"/>
        <end position="843"/>
    </location>
</feature>
<keyword evidence="13" id="KW-0472">Membrane</keyword>
<comment type="caution">
    <text evidence="16">The sequence shown here is derived from an EMBL/GenBank/DDBJ whole genome shotgun (WGS) entry which is preliminary data.</text>
</comment>
<protein>
    <recommendedName>
        <fullName evidence="4">DNA-directed DNA polymerase</fullName>
        <ecNumber evidence="4">2.7.7.7</ecNumber>
    </recommendedName>
</protein>
<dbReference type="Pfam" id="PF04042">
    <property type="entry name" value="DNA_pol_E_B"/>
    <property type="match status" value="1"/>
</dbReference>
<evidence type="ECO:0000313" key="16">
    <source>
        <dbReference type="EMBL" id="CAG8491249.1"/>
    </source>
</evidence>
<comment type="catalytic activity">
    <reaction evidence="10">
        <text>DNA(n) + a 2'-deoxyribonucleoside 5'-triphosphate = DNA(n+1) + diphosphate</text>
        <dbReference type="Rhea" id="RHEA:22508"/>
        <dbReference type="Rhea" id="RHEA-COMP:17339"/>
        <dbReference type="Rhea" id="RHEA-COMP:17340"/>
        <dbReference type="ChEBI" id="CHEBI:33019"/>
        <dbReference type="ChEBI" id="CHEBI:61560"/>
        <dbReference type="ChEBI" id="CHEBI:173112"/>
        <dbReference type="EC" id="2.7.7.7"/>
    </reaction>
</comment>
<keyword evidence="13" id="KW-1133">Transmembrane helix</keyword>
<feature type="transmembrane region" description="Helical" evidence="13">
    <location>
        <begin position="923"/>
        <end position="948"/>
    </location>
</feature>
<dbReference type="Pfam" id="PF04791">
    <property type="entry name" value="LMBR1"/>
    <property type="match status" value="1"/>
</dbReference>
<comment type="subcellular location">
    <subcellularLocation>
        <location evidence="1">Nucleus</location>
    </subcellularLocation>
</comment>
<evidence type="ECO:0000256" key="7">
    <source>
        <dbReference type="ARBA" id="ARBA00022705"/>
    </source>
</evidence>
<keyword evidence="5" id="KW-0808">Transferase</keyword>
<evidence type="ECO:0000256" key="2">
    <source>
        <dbReference type="ARBA" id="ARBA00006035"/>
    </source>
</evidence>
<dbReference type="Gene3D" id="3.60.21.50">
    <property type="match status" value="1"/>
</dbReference>
<feature type="transmembrane region" description="Helical" evidence="13">
    <location>
        <begin position="968"/>
        <end position="988"/>
    </location>
</feature>
<dbReference type="GO" id="GO:1902969">
    <property type="term" value="P:mitotic DNA replication"/>
    <property type="evidence" value="ECO:0007669"/>
    <property type="project" value="UniProtKB-ARBA"/>
</dbReference>
<accession>A0A9N8WM27</accession>
<feature type="transmembrane region" description="Helical" evidence="13">
    <location>
        <begin position="608"/>
        <end position="629"/>
    </location>
</feature>
<keyword evidence="9" id="KW-0539">Nucleus</keyword>
<feature type="domain" description="DNA polymerase alpha/delta/epsilon subunit B" evidence="14">
    <location>
        <begin position="218"/>
        <end position="433"/>
    </location>
</feature>
<evidence type="ECO:0000256" key="3">
    <source>
        <dbReference type="ARBA" id="ARBA00010487"/>
    </source>
</evidence>
<dbReference type="GO" id="GO:0043625">
    <property type="term" value="C:delta DNA polymerase complex"/>
    <property type="evidence" value="ECO:0007669"/>
    <property type="project" value="TreeGrafter"/>
</dbReference>
<evidence type="ECO:0000256" key="5">
    <source>
        <dbReference type="ARBA" id="ARBA00022679"/>
    </source>
</evidence>
<evidence type="ECO:0000256" key="6">
    <source>
        <dbReference type="ARBA" id="ARBA00022695"/>
    </source>
</evidence>
<gene>
    <name evidence="16" type="ORF">ALEPTO_LOCUS2997</name>
</gene>
<sequence>MPPANNNNMSEISEEFMEITLERVNASYYDMPMQRNELLLKEKTYRQQYANLYFLRLTILGPIVLEAAQKKWDTTEMDQQGVENVQIKTRHTKKVLETKPGVVCYILGTLYVSMPYKPNILDEVTKEHWAEELPPREKYCSENDEYMLEDESGRIKLIGDILKTENLVTGIVLAVLGFENKAGEFEVMDICYAGIPPQKKSNQMETDDNDEQDTDKYVALVSGLNIGSDDGQNSMERELFIDYITGMVGSTQEQITSSKIVHVILAGNNVVETKLTEDDSKYKKHGHEGTDYDMGTVAEFDNILETLCSTVSVDVMPGSHDPANATLPQQPIHFNLFPKASRYSSFSSVTNPYWCQIDDVMFLGNSGQTIDDIYKNLHGDNRLEFAEKTLYWRHIAPTAPDTLWCYPFISHDPFILTQTPHIYYFGNQKEFATSTVDGPDGQYTRIILIPSFAETGVVVPVLQLSDSPRSAAAVVSTPLLMTSTDLSEEQERFYNAVREIIIMLLLFLPLYSVSYNVIQRFRRKQRQNQAQQEVEDEEEDVFGIDELIMGFLCAAGLAMALAGFFLLPGTMAATALIELQSSEKGDDNNKQHYYYYLGWLDTNLLVTLWNYTFIGCNISLFGLLPFAYFYNETDQLRNFFAKARESLTLMLLVGLLIYGFIYVSKAILKMNELPSLVVLNLLTCLMGGAICLTATPKGYVKIFSWIYSLPLRPNYRKSLKDKLVENKMETRAWEHKLESLERELHSNNIDLSYTFMPSVTSSLPLSSKKLYVNGIRRNKKTSPTESLLKIRDEIQAKLKKLELERKQTQLDLSHSPLYRNISFFLLFVLSHIILFLLISYVAFNFMKGILVFDEKANNQQPNLLSVFGKKTSSFLSMFGAIGTLTEIALIFYFTFATIIGVYSMPLFAQMKPQWGRMTMQKTIGNVALLLVISSSLPAIVRILGLLRFESAGPYENFHLLKNGNWVNTGFRLGVLITSVLAFLDYYILGSLRSFSGGRDWNYLNNNYNGHLAFRHYHNYHQHPHYHIHDLTTHNNGFMQQQDQNYNYNHNNELDDRLVIGSVANDGYRNEYTNGYENEYTNGYTNNVEDGNETNGKNGYANGYDLKNSHHNNMNGYIDDHRR</sequence>
<evidence type="ECO:0000256" key="1">
    <source>
        <dbReference type="ARBA" id="ARBA00004123"/>
    </source>
</evidence>
<keyword evidence="13" id="KW-0812">Transmembrane</keyword>
<reference evidence="16" key="1">
    <citation type="submission" date="2021-06" db="EMBL/GenBank/DDBJ databases">
        <authorList>
            <person name="Kallberg Y."/>
            <person name="Tangrot J."/>
            <person name="Rosling A."/>
        </authorList>
    </citation>
    <scope>NUCLEOTIDE SEQUENCE</scope>
    <source>
        <strain evidence="16">FL130A</strain>
    </source>
</reference>
<evidence type="ECO:0000256" key="9">
    <source>
        <dbReference type="ARBA" id="ARBA00023242"/>
    </source>
</evidence>
<name>A0A9N8WM27_9GLOM</name>
<evidence type="ECO:0000256" key="8">
    <source>
        <dbReference type="ARBA" id="ARBA00022932"/>
    </source>
</evidence>
<dbReference type="InterPro" id="IPR008075">
    <property type="entry name" value="LIMR"/>
</dbReference>
<keyword evidence="6" id="KW-0548">Nucleotidyltransferase</keyword>
<dbReference type="InterPro" id="IPR006876">
    <property type="entry name" value="LMBR1-like_membr_prot"/>
</dbReference>
<evidence type="ECO:0000256" key="12">
    <source>
        <dbReference type="SAM" id="MobiDB-lite"/>
    </source>
</evidence>
<dbReference type="Pfam" id="PF18018">
    <property type="entry name" value="DNA_pol_D_N"/>
    <property type="match status" value="1"/>
</dbReference>
<dbReference type="OrthoDB" id="3763at2759"/>
<feature type="region of interest" description="Disordered" evidence="12">
    <location>
        <begin position="1101"/>
        <end position="1122"/>
    </location>
</feature>
<dbReference type="InterPro" id="IPR041863">
    <property type="entry name" value="PolD2_C"/>
</dbReference>
<keyword evidence="17" id="KW-1185">Reference proteome</keyword>
<dbReference type="PANTHER" id="PTHR10416:SF0">
    <property type="entry name" value="DNA POLYMERASE DELTA SUBUNIT 2"/>
    <property type="match status" value="1"/>
</dbReference>
<evidence type="ECO:0000256" key="11">
    <source>
        <dbReference type="SAM" id="Coils"/>
    </source>
</evidence>
<keyword evidence="8" id="KW-0239">DNA-directed DNA polymerase</keyword>
<evidence type="ECO:0000256" key="10">
    <source>
        <dbReference type="ARBA" id="ARBA00049244"/>
    </source>
</evidence>
<dbReference type="InterPro" id="IPR040663">
    <property type="entry name" value="DNA_pol_D_N"/>
</dbReference>
<evidence type="ECO:0000313" key="17">
    <source>
        <dbReference type="Proteomes" id="UP000789508"/>
    </source>
</evidence>
<feature type="domain" description="DNA polymerase delta subunit OB-fold" evidence="15">
    <location>
        <begin position="48"/>
        <end position="190"/>
    </location>
</feature>
<dbReference type="Proteomes" id="UP000789508">
    <property type="component" value="Unassembled WGS sequence"/>
</dbReference>
<feature type="coiled-coil region" evidence="11">
    <location>
        <begin position="784"/>
        <end position="811"/>
    </location>
</feature>
<dbReference type="GO" id="GO:0003677">
    <property type="term" value="F:DNA binding"/>
    <property type="evidence" value="ECO:0007669"/>
    <property type="project" value="InterPro"/>
</dbReference>
<dbReference type="CDD" id="cd07387">
    <property type="entry name" value="MPP_PolD2_C"/>
    <property type="match status" value="1"/>
</dbReference>
<dbReference type="InterPro" id="IPR007185">
    <property type="entry name" value="DNA_pol_a/d/e_bsu"/>
</dbReference>
<dbReference type="EC" id="2.7.7.7" evidence="4"/>
<organism evidence="16 17">
    <name type="scientific">Ambispora leptoticha</name>
    <dbReference type="NCBI Taxonomy" id="144679"/>
    <lineage>
        <taxon>Eukaryota</taxon>
        <taxon>Fungi</taxon>
        <taxon>Fungi incertae sedis</taxon>
        <taxon>Mucoromycota</taxon>
        <taxon>Glomeromycotina</taxon>
        <taxon>Glomeromycetes</taxon>
        <taxon>Archaeosporales</taxon>
        <taxon>Ambisporaceae</taxon>
        <taxon>Ambispora</taxon>
    </lineage>
</organism>
<dbReference type="EMBL" id="CAJVPS010000509">
    <property type="protein sequence ID" value="CAG8491249.1"/>
    <property type="molecule type" value="Genomic_DNA"/>
</dbReference>
<dbReference type="AlphaFoldDB" id="A0A9N8WM27"/>
<evidence type="ECO:0000256" key="13">
    <source>
        <dbReference type="SAM" id="Phobius"/>
    </source>
</evidence>
<keyword evidence="7" id="KW-0235">DNA replication</keyword>
<dbReference type="Gene3D" id="2.40.50.430">
    <property type="match status" value="1"/>
</dbReference>
<dbReference type="FunFam" id="3.60.21.50:FF:000002">
    <property type="entry name" value="DNA polymerase delta small subunit"/>
    <property type="match status" value="1"/>
</dbReference>
<evidence type="ECO:0000259" key="15">
    <source>
        <dbReference type="Pfam" id="PF18018"/>
    </source>
</evidence>
<feature type="transmembrane region" description="Helical" evidence="13">
    <location>
        <begin position="649"/>
        <end position="667"/>
    </location>
</feature>
<dbReference type="GO" id="GO:0003887">
    <property type="term" value="F:DNA-directed DNA polymerase activity"/>
    <property type="evidence" value="ECO:0007669"/>
    <property type="project" value="UniProtKB-KW"/>
</dbReference>
<dbReference type="PANTHER" id="PTHR10416">
    <property type="entry name" value="DNA POLYMERASE DELTA SUBUNIT 2"/>
    <property type="match status" value="1"/>
</dbReference>
<evidence type="ECO:0000256" key="4">
    <source>
        <dbReference type="ARBA" id="ARBA00012417"/>
    </source>
</evidence>
<dbReference type="GO" id="GO:0006281">
    <property type="term" value="P:DNA repair"/>
    <property type="evidence" value="ECO:0007669"/>
    <property type="project" value="UniProtKB-ARBA"/>
</dbReference>
<feature type="transmembrane region" description="Helical" evidence="13">
    <location>
        <begin position="547"/>
        <end position="567"/>
    </location>
</feature>
<dbReference type="GO" id="GO:0006273">
    <property type="term" value="P:lagging strand elongation"/>
    <property type="evidence" value="ECO:0007669"/>
    <property type="project" value="UniProtKB-ARBA"/>
</dbReference>
<comment type="similarity">
    <text evidence="2">Belongs to the DNA polymerase delta/II small subunit family.</text>
</comment>
<proteinExistence type="inferred from homology"/>
<feature type="transmembrane region" description="Helical" evidence="13">
    <location>
        <begin position="673"/>
        <end position="694"/>
    </location>
</feature>
<dbReference type="PRINTS" id="PR01692">
    <property type="entry name" value="LIPOCALINIMR"/>
</dbReference>
<keyword evidence="11" id="KW-0175">Coiled coil</keyword>
<dbReference type="InterPro" id="IPR024826">
    <property type="entry name" value="DNA_pol_delta/II_ssu"/>
</dbReference>
<evidence type="ECO:0000259" key="14">
    <source>
        <dbReference type="Pfam" id="PF04042"/>
    </source>
</evidence>
<comment type="similarity">
    <text evidence="3">Belongs to the LIMR family.</text>
</comment>
<feature type="transmembrane region" description="Helical" evidence="13">
    <location>
        <begin position="500"/>
        <end position="518"/>
    </location>
</feature>
<feature type="transmembrane region" description="Helical" evidence="13">
    <location>
        <begin position="874"/>
        <end position="902"/>
    </location>
</feature>